<dbReference type="Pfam" id="PF18551">
    <property type="entry name" value="TackOD1"/>
    <property type="match status" value="1"/>
</dbReference>
<evidence type="ECO:0000313" key="3">
    <source>
        <dbReference type="EMBL" id="MDS0296153.1"/>
    </source>
</evidence>
<feature type="domain" description="Thaumarchaeal output" evidence="2">
    <location>
        <begin position="18"/>
        <end position="90"/>
    </location>
</feature>
<gene>
    <name evidence="3" type="ORF">NDI79_18410</name>
</gene>
<feature type="region of interest" description="Disordered" evidence="1">
    <location>
        <begin position="1"/>
        <end position="20"/>
    </location>
</feature>
<keyword evidence="4" id="KW-1185">Reference proteome</keyword>
<organism evidence="3 4">
    <name type="scientific">Halogeometricum luteum</name>
    <dbReference type="NCBI Taxonomy" id="2950537"/>
    <lineage>
        <taxon>Archaea</taxon>
        <taxon>Methanobacteriati</taxon>
        <taxon>Methanobacteriota</taxon>
        <taxon>Stenosarchaea group</taxon>
        <taxon>Halobacteria</taxon>
        <taxon>Halobacteriales</taxon>
        <taxon>Haloferacaceae</taxon>
        <taxon>Halogeometricum</taxon>
    </lineage>
</organism>
<reference evidence="3 4" key="1">
    <citation type="submission" date="2022-06" db="EMBL/GenBank/DDBJ databases">
        <title>Halogeometricum sp. a new haloarchaeum isolate from saline soil.</title>
        <authorList>
            <person name="Strakova D."/>
            <person name="Galisteo C."/>
            <person name="Sanchez-Porro C."/>
            <person name="Ventosa A."/>
        </authorList>
    </citation>
    <scope>NUCLEOTIDE SEQUENCE [LARGE SCALE GENOMIC DNA]</scope>
    <source>
        <strain evidence="4">S3BR25-2</strain>
    </source>
</reference>
<dbReference type="EMBL" id="JAMQOQ010000005">
    <property type="protein sequence ID" value="MDS0296153.1"/>
    <property type="molecule type" value="Genomic_DNA"/>
</dbReference>
<name>A0ABU2G7M3_9EURY</name>
<evidence type="ECO:0000259" key="2">
    <source>
        <dbReference type="Pfam" id="PF18551"/>
    </source>
</evidence>
<dbReference type="Proteomes" id="UP001254813">
    <property type="component" value="Unassembled WGS sequence"/>
</dbReference>
<dbReference type="RefSeq" id="WP_310930145.1">
    <property type="nucleotide sequence ID" value="NZ_JAMQOQ010000005.1"/>
</dbReference>
<sequence length="103" mass="11033">MLDGTHASASRSHRADPDCPDCGEGRVRRVGAFEHVRCGFVDVVAAFDADGPNAVCPKCDATLAPADEDLRCVGFLYDCSSCDHRFDAPVSFASRLPRTAESD</sequence>
<evidence type="ECO:0000313" key="4">
    <source>
        <dbReference type="Proteomes" id="UP001254813"/>
    </source>
</evidence>
<comment type="caution">
    <text evidence="3">The sequence shown here is derived from an EMBL/GenBank/DDBJ whole genome shotgun (WGS) entry which is preliminary data.</text>
</comment>
<accession>A0ABU2G7M3</accession>
<dbReference type="InterPro" id="IPR040572">
    <property type="entry name" value="TackOD1"/>
</dbReference>
<protein>
    <recommendedName>
        <fullName evidence="2">Thaumarchaeal output domain-containing protein</fullName>
    </recommendedName>
</protein>
<evidence type="ECO:0000256" key="1">
    <source>
        <dbReference type="SAM" id="MobiDB-lite"/>
    </source>
</evidence>
<proteinExistence type="predicted"/>